<organism evidence="8 9">
    <name type="scientific">Ephemerocybe angulata</name>
    <dbReference type="NCBI Taxonomy" id="980116"/>
    <lineage>
        <taxon>Eukaryota</taxon>
        <taxon>Fungi</taxon>
        <taxon>Dikarya</taxon>
        <taxon>Basidiomycota</taxon>
        <taxon>Agaricomycotina</taxon>
        <taxon>Agaricomycetes</taxon>
        <taxon>Agaricomycetidae</taxon>
        <taxon>Agaricales</taxon>
        <taxon>Agaricineae</taxon>
        <taxon>Psathyrellaceae</taxon>
        <taxon>Ephemerocybe</taxon>
    </lineage>
</organism>
<keyword evidence="6" id="KW-0460">Magnesium</keyword>
<sequence length="789" mass="87973">MAQIAEDYDPLEVFTRAPANETPSERRVRKAMDAKAKERSDDIEQMLETEGRKLRSSGEPVRVLLLGQSGSGIQMTYDPKWQSNLINWRPIIHLNLLNNVITILDAIQVEENVDPSTITPSQQLLKRRLTHLRGVEADLKRRLGLGIEEAADGPEVINSGSGDRTTHSGDVSEGMGGGRGLGGKWTNEARSWTIENAAAALEASLRSNGRDRARVDEVTEAITKSCGDIVSLWNDEGVRALLRSKKITLETDTGFFLDDTKRIAQHNYTPSNRDVLRAQIRTRGVHEYHIRSNTLQKFKSGGTFVDGLVELLPRLMLPHSLPSLRSSHTIRMPFTSKKGELSIRLNMRLPHQRDSKWIFYKMGGGLTDAKKGWIPFFVNMDAIVILAPFDERLAEGSHINKLEHSFHIWRTVCSSPILADITLILIMNKCDLLDKKLKAGTRVVDYVPTYGTERSNDAVTVTKYFRDEFVRIRGREARYRGNTHYHIAPTLTYQVLKEKKSRGKAVTDGKQIPLPAMMHKPPAASAHRIHHFHRYHHLMVLSRVALLIHALPLQHDAPQLLPRQRVHKIDPVAIYETVVTCTLVVKPVRRPSKVPTSIELNGVIGRTLAFGSHSGMINSGSITTVEGPSWWKGEYTVTEIISAVNSTAEETAAVMTSWAGKARLPGAFSGTDWNRYLLTPTPRPPPTLQEFLRVLEFASLRNHGVGGDGRTVFTPIVLAPAEEMAFHLLERVAQTATLHELEVEFAPVWGGSRLESAGVYSGLVGEVSGVEGGELNGGRLKFRMDWVVK</sequence>
<dbReference type="Gene3D" id="1.10.400.10">
    <property type="entry name" value="GI Alpha 1, domain 2-like"/>
    <property type="match status" value="1"/>
</dbReference>
<dbReference type="AlphaFoldDB" id="A0A8H5BIW1"/>
<reference evidence="8 9" key="1">
    <citation type="journal article" date="2020" name="ISME J.">
        <title>Uncovering the hidden diversity of litter-decomposition mechanisms in mushroom-forming fungi.</title>
        <authorList>
            <person name="Floudas D."/>
            <person name="Bentzer J."/>
            <person name="Ahren D."/>
            <person name="Johansson T."/>
            <person name="Persson P."/>
            <person name="Tunlid A."/>
        </authorList>
    </citation>
    <scope>NUCLEOTIDE SEQUENCE [LARGE SCALE GENOMIC DNA]</scope>
    <source>
        <strain evidence="8 9">CBS 175.51</strain>
    </source>
</reference>
<dbReference type="FunFam" id="3.40.50.300:FF:000692">
    <property type="entry name" value="Guanine nucleotide-binding protein subunit alpha"/>
    <property type="match status" value="1"/>
</dbReference>
<dbReference type="GO" id="GO:0007188">
    <property type="term" value="P:adenylate cyclase-modulating G protein-coupled receptor signaling pathway"/>
    <property type="evidence" value="ECO:0007669"/>
    <property type="project" value="TreeGrafter"/>
</dbReference>
<comment type="caution">
    <text evidence="8">The sequence shown here is derived from an EMBL/GenBank/DDBJ whole genome shotgun (WGS) entry which is preliminary data.</text>
</comment>
<evidence type="ECO:0000313" key="8">
    <source>
        <dbReference type="EMBL" id="KAF5323964.1"/>
    </source>
</evidence>
<dbReference type="OrthoDB" id="5817230at2759"/>
<dbReference type="GO" id="GO:0005737">
    <property type="term" value="C:cytoplasm"/>
    <property type="evidence" value="ECO:0007669"/>
    <property type="project" value="TreeGrafter"/>
</dbReference>
<dbReference type="GO" id="GO:0001664">
    <property type="term" value="F:G protein-coupled receptor binding"/>
    <property type="evidence" value="ECO:0007669"/>
    <property type="project" value="TreeGrafter"/>
</dbReference>
<evidence type="ECO:0000256" key="4">
    <source>
        <dbReference type="ARBA" id="ARBA00023224"/>
    </source>
</evidence>
<evidence type="ECO:0000256" key="6">
    <source>
        <dbReference type="PIRSR" id="PIRSR601019-2"/>
    </source>
</evidence>
<dbReference type="InterPro" id="IPR027417">
    <property type="entry name" value="P-loop_NTPase"/>
</dbReference>
<dbReference type="InterPro" id="IPR011025">
    <property type="entry name" value="GproteinA_insert"/>
</dbReference>
<accession>A0A8H5BIW1</accession>
<keyword evidence="4" id="KW-0807">Transducer</keyword>
<feature type="binding site" evidence="5">
    <location>
        <begin position="428"/>
        <end position="431"/>
    </location>
    <ligand>
        <name>GTP</name>
        <dbReference type="ChEBI" id="CHEBI:37565"/>
    </ligand>
</feature>
<keyword evidence="2 5" id="KW-0547">Nucleotide-binding</keyword>
<feature type="binding site" evidence="6">
    <location>
        <position position="282"/>
    </location>
    <ligand>
        <name>Mg(2+)</name>
        <dbReference type="ChEBI" id="CHEBI:18420"/>
    </ligand>
</feature>
<protein>
    <submittedName>
        <fullName evidence="8">Uncharacterized protein</fullName>
    </submittedName>
</protein>
<dbReference type="PANTHER" id="PTHR10218:SF360">
    <property type="entry name" value="GUANINE NUCLEOTIDE-BINDING PROTEIN SUBUNIT ALPHA HOMOLOG"/>
    <property type="match status" value="1"/>
</dbReference>
<dbReference type="InterPro" id="IPR001019">
    <property type="entry name" value="Gprotein_alpha_su"/>
</dbReference>
<keyword evidence="3 5" id="KW-0342">GTP-binding</keyword>
<dbReference type="EMBL" id="JAACJK010000165">
    <property type="protein sequence ID" value="KAF5323964.1"/>
    <property type="molecule type" value="Genomic_DNA"/>
</dbReference>
<keyword evidence="1 6" id="KW-0479">Metal-binding</keyword>
<evidence type="ECO:0000313" key="9">
    <source>
        <dbReference type="Proteomes" id="UP000541558"/>
    </source>
</evidence>
<feature type="region of interest" description="Disordered" evidence="7">
    <location>
        <begin position="154"/>
        <end position="182"/>
    </location>
</feature>
<proteinExistence type="predicted"/>
<name>A0A8H5BIW1_9AGAR</name>
<evidence type="ECO:0000256" key="1">
    <source>
        <dbReference type="ARBA" id="ARBA00022723"/>
    </source>
</evidence>
<dbReference type="PROSITE" id="PS51882">
    <property type="entry name" value="G_ALPHA"/>
    <property type="match status" value="1"/>
</dbReference>
<dbReference type="SMART" id="SM00275">
    <property type="entry name" value="G_alpha"/>
    <property type="match status" value="1"/>
</dbReference>
<dbReference type="Gene3D" id="3.40.50.300">
    <property type="entry name" value="P-loop containing nucleotide triphosphate hydrolases"/>
    <property type="match status" value="1"/>
</dbReference>
<dbReference type="SUPFAM" id="SSF52540">
    <property type="entry name" value="P-loop containing nucleoside triphosphate hydrolases"/>
    <property type="match status" value="1"/>
</dbReference>
<dbReference type="GO" id="GO:0005525">
    <property type="term" value="F:GTP binding"/>
    <property type="evidence" value="ECO:0007669"/>
    <property type="project" value="UniProtKB-KW"/>
</dbReference>
<gene>
    <name evidence="8" type="ORF">D9611_008426</name>
</gene>
<evidence type="ECO:0000256" key="5">
    <source>
        <dbReference type="PIRSR" id="PIRSR601019-1"/>
    </source>
</evidence>
<feature type="compositionally biased region" description="Basic and acidic residues" evidence="7">
    <location>
        <begin position="23"/>
        <end position="41"/>
    </location>
</feature>
<dbReference type="PRINTS" id="PR00318">
    <property type="entry name" value="GPROTEINA"/>
</dbReference>
<dbReference type="GO" id="GO:0005834">
    <property type="term" value="C:heterotrimeric G-protein complex"/>
    <property type="evidence" value="ECO:0007669"/>
    <property type="project" value="TreeGrafter"/>
</dbReference>
<dbReference type="SUPFAM" id="SSF47895">
    <property type="entry name" value="Transducin (alpha subunit), insertion domain"/>
    <property type="match status" value="1"/>
</dbReference>
<evidence type="ECO:0000256" key="7">
    <source>
        <dbReference type="SAM" id="MobiDB-lite"/>
    </source>
</evidence>
<feature type="region of interest" description="Disordered" evidence="7">
    <location>
        <begin position="16"/>
        <end position="41"/>
    </location>
</feature>
<dbReference type="GO" id="GO:0046872">
    <property type="term" value="F:metal ion binding"/>
    <property type="evidence" value="ECO:0007669"/>
    <property type="project" value="UniProtKB-KW"/>
</dbReference>
<dbReference type="GO" id="GO:0031683">
    <property type="term" value="F:G-protein beta/gamma-subunit complex binding"/>
    <property type="evidence" value="ECO:0007669"/>
    <property type="project" value="InterPro"/>
</dbReference>
<evidence type="ECO:0000256" key="3">
    <source>
        <dbReference type="ARBA" id="ARBA00023134"/>
    </source>
</evidence>
<dbReference type="GO" id="GO:0003924">
    <property type="term" value="F:GTPase activity"/>
    <property type="evidence" value="ECO:0007669"/>
    <property type="project" value="InterPro"/>
</dbReference>
<evidence type="ECO:0000256" key="2">
    <source>
        <dbReference type="ARBA" id="ARBA00022741"/>
    </source>
</evidence>
<dbReference type="Proteomes" id="UP000541558">
    <property type="component" value="Unassembled WGS sequence"/>
</dbReference>
<feature type="binding site" evidence="5">
    <location>
        <begin position="276"/>
        <end position="282"/>
    </location>
    <ligand>
        <name>GTP</name>
        <dbReference type="ChEBI" id="CHEBI:37565"/>
    </ligand>
</feature>
<dbReference type="Pfam" id="PF00503">
    <property type="entry name" value="G-alpha"/>
    <property type="match status" value="1"/>
</dbReference>
<keyword evidence="9" id="KW-1185">Reference proteome</keyword>
<dbReference type="PANTHER" id="PTHR10218">
    <property type="entry name" value="GTP-BINDING PROTEIN ALPHA SUBUNIT"/>
    <property type="match status" value="1"/>
</dbReference>